<keyword evidence="11" id="KW-0624">Polysaccharide degradation</keyword>
<keyword evidence="4" id="KW-0147">Chitin-binding</keyword>
<dbReference type="Gene3D" id="3.10.50.10">
    <property type="match status" value="1"/>
</dbReference>
<evidence type="ECO:0000256" key="1">
    <source>
        <dbReference type="ARBA" id="ARBA00000822"/>
    </source>
</evidence>
<dbReference type="InterPro" id="IPR001223">
    <property type="entry name" value="Glyco_hydro18_cat"/>
</dbReference>
<comment type="similarity">
    <text evidence="2">Belongs to the glycosyl hydrolase 18 family. Chitinase class II subfamily.</text>
</comment>
<feature type="compositionally biased region" description="Polar residues" evidence="13">
    <location>
        <begin position="1217"/>
        <end position="1226"/>
    </location>
</feature>
<dbReference type="PROSITE" id="PS50940">
    <property type="entry name" value="CHIT_BIND_II"/>
    <property type="match status" value="1"/>
</dbReference>
<dbReference type="InterPro" id="IPR001579">
    <property type="entry name" value="Glyco_hydro_18_chit_AS"/>
</dbReference>
<feature type="region of interest" description="Disordered" evidence="13">
    <location>
        <begin position="411"/>
        <end position="480"/>
    </location>
</feature>
<dbReference type="GO" id="GO:0005576">
    <property type="term" value="C:extracellular region"/>
    <property type="evidence" value="ECO:0007669"/>
    <property type="project" value="InterPro"/>
</dbReference>
<feature type="signal peptide" evidence="14">
    <location>
        <begin position="1"/>
        <end position="25"/>
    </location>
</feature>
<feature type="region of interest" description="Disordered" evidence="13">
    <location>
        <begin position="1846"/>
        <end position="1875"/>
    </location>
</feature>
<feature type="region of interest" description="Disordered" evidence="13">
    <location>
        <begin position="617"/>
        <end position="643"/>
    </location>
</feature>
<feature type="compositionally biased region" description="Basic and acidic residues" evidence="13">
    <location>
        <begin position="754"/>
        <end position="765"/>
    </location>
</feature>
<dbReference type="SUPFAM" id="SSF57625">
    <property type="entry name" value="Invertebrate chitin-binding proteins"/>
    <property type="match status" value="1"/>
</dbReference>
<feature type="compositionally biased region" description="Acidic residues" evidence="13">
    <location>
        <begin position="803"/>
        <end position="813"/>
    </location>
</feature>
<dbReference type="SUPFAM" id="SSF54556">
    <property type="entry name" value="Chitinase insertion domain"/>
    <property type="match status" value="1"/>
</dbReference>
<dbReference type="EMBL" id="OU892286">
    <property type="protein sequence ID" value="CAH1123057.1"/>
    <property type="molecule type" value="Genomic_DNA"/>
</dbReference>
<feature type="domain" description="GH18" evidence="16">
    <location>
        <begin position="28"/>
        <end position="404"/>
    </location>
</feature>
<protein>
    <recommendedName>
        <fullName evidence="3">chitinase</fullName>
        <ecNumber evidence="3">3.2.1.14</ecNumber>
    </recommendedName>
</protein>
<comment type="catalytic activity">
    <reaction evidence="1">
        <text>Random endo-hydrolysis of N-acetyl-beta-D-glucosaminide (1-&gt;4)-beta-linkages in chitin and chitodextrins.</text>
        <dbReference type="EC" id="3.2.1.14"/>
    </reaction>
</comment>
<evidence type="ECO:0000313" key="18">
    <source>
        <dbReference type="Proteomes" id="UP001152799"/>
    </source>
</evidence>
<evidence type="ECO:0000256" key="9">
    <source>
        <dbReference type="ARBA" id="ARBA00023277"/>
    </source>
</evidence>
<feature type="region of interest" description="Disordered" evidence="13">
    <location>
        <begin position="702"/>
        <end position="951"/>
    </location>
</feature>
<dbReference type="PROSITE" id="PS01095">
    <property type="entry name" value="GH18_1"/>
    <property type="match status" value="1"/>
</dbReference>
<dbReference type="FunFam" id="3.10.50.10:FF:000004">
    <property type="entry name" value="Chitinase 5"/>
    <property type="match status" value="1"/>
</dbReference>
<dbReference type="PANTHER" id="PTHR11177">
    <property type="entry name" value="CHITINASE"/>
    <property type="match status" value="1"/>
</dbReference>
<evidence type="ECO:0000256" key="3">
    <source>
        <dbReference type="ARBA" id="ARBA00012729"/>
    </source>
</evidence>
<evidence type="ECO:0000256" key="2">
    <source>
        <dbReference type="ARBA" id="ARBA00009121"/>
    </source>
</evidence>
<evidence type="ECO:0000256" key="14">
    <source>
        <dbReference type="SAM" id="SignalP"/>
    </source>
</evidence>
<feature type="compositionally biased region" description="Low complexity" evidence="13">
    <location>
        <begin position="1433"/>
        <end position="1451"/>
    </location>
</feature>
<dbReference type="GO" id="GO:0008061">
    <property type="term" value="F:chitin binding"/>
    <property type="evidence" value="ECO:0007669"/>
    <property type="project" value="UniProtKB-KW"/>
</dbReference>
<accession>A0A9P0DL12</accession>
<feature type="compositionally biased region" description="Basic and acidic residues" evidence="13">
    <location>
        <begin position="1471"/>
        <end position="1484"/>
    </location>
</feature>
<dbReference type="Pfam" id="PF00704">
    <property type="entry name" value="Glyco_hydro_18"/>
    <property type="match status" value="1"/>
</dbReference>
<feature type="region of interest" description="Disordered" evidence="13">
    <location>
        <begin position="1690"/>
        <end position="1754"/>
    </location>
</feature>
<dbReference type="FunFam" id="3.20.20.80:FF:000557">
    <property type="entry name" value="Uncharacterized protein"/>
    <property type="match status" value="1"/>
</dbReference>
<dbReference type="PROSITE" id="PS51910">
    <property type="entry name" value="GH18_2"/>
    <property type="match status" value="1"/>
</dbReference>
<dbReference type="Pfam" id="PF01607">
    <property type="entry name" value="CBM_14"/>
    <property type="match status" value="1"/>
</dbReference>
<feature type="compositionally biased region" description="Low complexity" evidence="13">
    <location>
        <begin position="1008"/>
        <end position="1023"/>
    </location>
</feature>
<dbReference type="PANTHER" id="PTHR11177:SF399">
    <property type="entry name" value="CHITINASE 6, ISOFORM C"/>
    <property type="match status" value="1"/>
</dbReference>
<evidence type="ECO:0000259" key="16">
    <source>
        <dbReference type="PROSITE" id="PS51910"/>
    </source>
</evidence>
<dbReference type="InterPro" id="IPR002557">
    <property type="entry name" value="Chitin-bd_dom"/>
</dbReference>
<feature type="compositionally biased region" description="Polar residues" evidence="13">
    <location>
        <begin position="866"/>
        <end position="889"/>
    </location>
</feature>
<feature type="compositionally biased region" description="Polar residues" evidence="13">
    <location>
        <begin position="918"/>
        <end position="941"/>
    </location>
</feature>
<dbReference type="SMART" id="SM00494">
    <property type="entry name" value="ChtBD2"/>
    <property type="match status" value="1"/>
</dbReference>
<feature type="compositionally biased region" description="Basic residues" evidence="13">
    <location>
        <begin position="1453"/>
        <end position="1463"/>
    </location>
</feature>
<feature type="chain" id="PRO_5040111362" description="chitinase" evidence="14">
    <location>
        <begin position="26"/>
        <end position="2337"/>
    </location>
</feature>
<evidence type="ECO:0000313" key="17">
    <source>
        <dbReference type="EMBL" id="CAH1123057.1"/>
    </source>
</evidence>
<dbReference type="Gene3D" id="3.20.20.80">
    <property type="entry name" value="Glycosidases"/>
    <property type="match status" value="1"/>
</dbReference>
<evidence type="ECO:0000256" key="8">
    <source>
        <dbReference type="ARBA" id="ARBA00023157"/>
    </source>
</evidence>
<feature type="compositionally biased region" description="Low complexity" evidence="13">
    <location>
        <begin position="892"/>
        <end position="902"/>
    </location>
</feature>
<evidence type="ECO:0000256" key="11">
    <source>
        <dbReference type="ARBA" id="ARBA00023326"/>
    </source>
</evidence>
<dbReference type="InterPro" id="IPR036508">
    <property type="entry name" value="Chitin-bd_dom_sf"/>
</dbReference>
<dbReference type="Proteomes" id="UP001152799">
    <property type="component" value="Chromosome 10"/>
</dbReference>
<dbReference type="OrthoDB" id="73875at2759"/>
<feature type="compositionally biased region" description="Polar residues" evidence="13">
    <location>
        <begin position="832"/>
        <end position="844"/>
    </location>
</feature>
<feature type="region of interest" description="Disordered" evidence="13">
    <location>
        <begin position="1374"/>
        <end position="1497"/>
    </location>
</feature>
<keyword evidence="8" id="KW-1015">Disulfide bond</keyword>
<evidence type="ECO:0000256" key="5">
    <source>
        <dbReference type="ARBA" id="ARBA00022729"/>
    </source>
</evidence>
<evidence type="ECO:0000256" key="12">
    <source>
        <dbReference type="RuleBase" id="RU000489"/>
    </source>
</evidence>
<dbReference type="CDD" id="cd02872">
    <property type="entry name" value="GH18_chitolectin_chitotriosidase"/>
    <property type="match status" value="1"/>
</dbReference>
<dbReference type="SMART" id="SM00636">
    <property type="entry name" value="Glyco_18"/>
    <property type="match status" value="1"/>
</dbReference>
<feature type="compositionally biased region" description="Polar residues" evidence="13">
    <location>
        <begin position="1401"/>
        <end position="1422"/>
    </location>
</feature>
<feature type="compositionally biased region" description="Basic and acidic residues" evidence="13">
    <location>
        <begin position="1176"/>
        <end position="1185"/>
    </location>
</feature>
<dbReference type="InterPro" id="IPR029070">
    <property type="entry name" value="Chitinase_insertion_sf"/>
</dbReference>
<evidence type="ECO:0000256" key="4">
    <source>
        <dbReference type="ARBA" id="ARBA00022669"/>
    </source>
</evidence>
<dbReference type="SUPFAM" id="SSF51445">
    <property type="entry name" value="(Trans)glycosidases"/>
    <property type="match status" value="1"/>
</dbReference>
<sequence>MISTGICRWLFLLISLSTWIKVTDSKEMRIVCYYTNWSVYRPGQAKFSPQNINPYLCTHLIYAFGGFTKENTLKPFDKYQDIEKGGYAKFIGLKTYNKNLKTLIAIGGWNEGSSRFSPMVASADRRKQLVKNAIKFLRQNHFDGLDLDWEYPTFRDGGKSRDRDNYAQLVKELREEFERESEKTGRPRLLLTMAVPAGIEYINKGYDVPKLTKYLDWMNILSYDYHSAFEPAVNHHAPLYALEEENEYNYDTELNIDYTIKHYLKLGADPSKLVLGIPTYGRSYTLFNPDAYEIGSPADGPGDMGDATRENGYLAYYEICENVKNQEWEVDEPNSEAMGPIAFKDNQWVGYDDENIVRKKAKYVAENALGGIMFWAIDNDDFRGNCHGKPYPLIEAGKEALLNAYGLTEENLISPPSKPTKSSKTKSRTRSSKRTTTTTEIPEEEDDEVEVSSAASRRRRIKTKTQKEEIKRQKSRGSTSTYSSLKVITPAYTTPEPPATPDMGGSFKCEDEGFFPNPKDCKKYFWCLGGPGDTGIVAHSFTCPAGLYFNKGADSCDYSQNVLCNKKIQKATATTTEATSEKPTASSLFSTTRVPPKITAATSKTTLNFRTTTTTEIPEDDFEYVDDEEDDAQSRKEESEEDPRVIKELIMLIRKAGGIEELEKQITNTKDVSSDSTTPSAISKSLYESLLSKTSKNTLKALRKTTGNRNSGGPQTSIKETKTETVDRGRPQYKTLNRQRSPTSKTTENEEEKEVEKDKVKENKSLRTKSSLEYVNIRRPKASTTTEASDDDGFSRNKILGEVDTEDENENPDEVTKKNNHPQYVNIRRQRPSTTEASETSSKYSSIRRSTTDSSIDAVGDEDNQKQINRRGSTTETSATGNEVSSLRYQTIRRGTTTASTTLVDEDIGEETIRKRSTTSSPTSDTVESKYSSIRRSTTASPVEEEKSTTIRVDPTTVSLIETSEDLKTTMNSESSTENDLPETTVQQLSNNNSITTESLVSSTNKITTESNSGSTSGTLSSTVKKRPVLFQPRPFGISTTTTEIPVNTKVSQSSFKFRLSQNTSTESPTTTTVRSRSRVRYSNVNRNLNEDTEQEEKYERTIENKPVRARKRLLVSTTAETYVDANEEYNRKYRPAELADLSSLTAVDLKQSQFISKNRRRRPVGAGSATSTTEKSLDESEKTGSRTLTLARKAIDVTAFGRTRRVLPTNDDQLKDSTQQGSDTTKIVRGFRSSSPRPKLDDSTDSTPKNDSVKVTPRTRRIIRKFRPGAGTTASTEENRVSSTTEIVRRRVPSFRQRQIKNVTASPLETNSSESPLLNLFKGRSRFELAKNNANDEDDDVDESSTEYTGVLNAEEGENIKLSESNIRESSQINTFEFDDKPGKRKFDKSSLSIEEKTTSESTDYEATTTQAPTSTENSRILRTRKIIRKFSTTTATSETNSSDTTTENITGRRRIIHRRLRPSNANDLYKSEEKDEQTKNEEVGGASSRKPFRPSFVRATTERANVNEEIISGEPSVDDQEEIVEEIKPRKNFRPSFARKNTETTKTNDDVDVEEEIREQTKSQRIFRPSFGRQTTERTEISEEEKVEPNKFKILMISEDEENENHETDDDDEIDEPNYTIYTTSSVQRMHKYESNTNFNDEDEEDVDKSMIANNSVSSLTLTSAVNNRQESETILDDEKDLDEVQEKEAVTRKNNLLKPQKDRPSYKQRFASSKEEIQTKSQEDSIKTLPGYRLRSTTSSTADSDGPEIITSENDITTTENIDAVTENNEILTTTMDQQETTVENVDEEATTISKDDVTILTDLETATDSPVYEISPSSTETTTEYRRRSTLRSFRERPRFLTRATTEAVSSSSTESGSSTRKPLTRAFGKNRYKKPTTVSEIIRSTSPLPLNKLLYRYSTTERIRFVEKNLDDDDDEEVDDENYEDDEQELIDATSEKFKLSYSASSTTPRTINKPIDTRKFKKPINKPKFTKPTTESIPSEDLGFDTEAVKNRNKNLFSKRKMNTPAVVLTSTNPSDETPDSTDPSLTTLHHIFAEIQDGNTATEPMISSSPSTANTGKLERLIEVNRIVQVKTENNNTSNKIEIIPTIDKIGEISRITLIKIVDGNKETVIENPDLNEINSVLEQMSSPVYIKSENVAKVEEIPPSKALNDVTFVNPNFNIKIESGAKDLRKERKFEIFGESKVANSKELTNPAGKPEIIDGISHINVVTPKPLLVTEASTISLQGLFQTEKPNLNPSFTTNDEVLETGRSEFVNVRVLDQDTNVRLDKELKGAGRFIPVRILMDEEEETTVKAHVMEISPKPDSRTIKIVPIKVEMSRNVANFRVSDVKT</sequence>
<dbReference type="GO" id="GO:0000272">
    <property type="term" value="P:polysaccharide catabolic process"/>
    <property type="evidence" value="ECO:0007669"/>
    <property type="project" value="UniProtKB-KW"/>
</dbReference>
<keyword evidence="18" id="KW-1185">Reference proteome</keyword>
<feature type="region of interest" description="Disordered" evidence="13">
    <location>
        <begin position="1267"/>
        <end position="1286"/>
    </location>
</feature>
<reference evidence="17" key="1">
    <citation type="submission" date="2022-01" db="EMBL/GenBank/DDBJ databases">
        <authorList>
            <person name="King R."/>
        </authorList>
    </citation>
    <scope>NUCLEOTIDE SEQUENCE</scope>
</reference>
<feature type="compositionally biased region" description="Basic and acidic residues" evidence="13">
    <location>
        <begin position="632"/>
        <end position="643"/>
    </location>
</feature>
<keyword evidence="10 12" id="KW-0326">Glycosidase</keyword>
<gene>
    <name evidence="17" type="ORF">CEUTPL_LOCUS2084</name>
</gene>
<feature type="region of interest" description="Disordered" evidence="13">
    <location>
        <begin position="1157"/>
        <end position="1186"/>
    </location>
</feature>
<keyword evidence="6 12" id="KW-0378">Hydrolase</keyword>
<feature type="compositionally biased region" description="Low complexity" evidence="13">
    <location>
        <begin position="1846"/>
        <end position="1865"/>
    </location>
</feature>
<evidence type="ECO:0000259" key="15">
    <source>
        <dbReference type="PROSITE" id="PS50940"/>
    </source>
</evidence>
<evidence type="ECO:0000256" key="6">
    <source>
        <dbReference type="ARBA" id="ARBA00022801"/>
    </source>
</evidence>
<evidence type="ECO:0000256" key="13">
    <source>
        <dbReference type="SAM" id="MobiDB-lite"/>
    </source>
</evidence>
<feature type="region of interest" description="Disordered" evidence="13">
    <location>
        <begin position="1003"/>
        <end position="1026"/>
    </location>
</feature>
<dbReference type="GO" id="GO:0008843">
    <property type="term" value="F:endochitinase activity"/>
    <property type="evidence" value="ECO:0007669"/>
    <property type="project" value="UniProtKB-EC"/>
</dbReference>
<evidence type="ECO:0000256" key="7">
    <source>
        <dbReference type="ARBA" id="ARBA00023024"/>
    </source>
</evidence>
<feature type="compositionally biased region" description="Acidic residues" evidence="13">
    <location>
        <begin position="441"/>
        <end position="450"/>
    </location>
</feature>
<dbReference type="EC" id="3.2.1.14" evidence="3"/>
<evidence type="ECO:0000256" key="10">
    <source>
        <dbReference type="ARBA" id="ARBA00023295"/>
    </source>
</evidence>
<keyword evidence="5 14" id="KW-0732">Signal</keyword>
<organism evidence="17 18">
    <name type="scientific">Ceutorhynchus assimilis</name>
    <name type="common">cabbage seed weevil</name>
    <dbReference type="NCBI Taxonomy" id="467358"/>
    <lineage>
        <taxon>Eukaryota</taxon>
        <taxon>Metazoa</taxon>
        <taxon>Ecdysozoa</taxon>
        <taxon>Arthropoda</taxon>
        <taxon>Hexapoda</taxon>
        <taxon>Insecta</taxon>
        <taxon>Pterygota</taxon>
        <taxon>Neoptera</taxon>
        <taxon>Endopterygota</taxon>
        <taxon>Coleoptera</taxon>
        <taxon>Polyphaga</taxon>
        <taxon>Cucujiformia</taxon>
        <taxon>Curculionidae</taxon>
        <taxon>Ceutorhynchinae</taxon>
        <taxon>Ceutorhynchus</taxon>
    </lineage>
</organism>
<dbReference type="GO" id="GO:0006032">
    <property type="term" value="P:chitin catabolic process"/>
    <property type="evidence" value="ECO:0007669"/>
    <property type="project" value="UniProtKB-KW"/>
</dbReference>
<feature type="domain" description="Chitin-binding type-2" evidence="15">
    <location>
        <begin position="506"/>
        <end position="566"/>
    </location>
</feature>
<dbReference type="InterPro" id="IPR050314">
    <property type="entry name" value="Glycosyl_Hydrlase_18"/>
</dbReference>
<dbReference type="Gene3D" id="2.170.140.10">
    <property type="entry name" value="Chitin binding domain"/>
    <property type="match status" value="1"/>
</dbReference>
<feature type="compositionally biased region" description="Polar residues" evidence="13">
    <location>
        <begin position="705"/>
        <end position="718"/>
    </location>
</feature>
<feature type="compositionally biased region" description="Low complexity" evidence="13">
    <location>
        <begin position="845"/>
        <end position="857"/>
    </location>
</feature>
<name>A0A9P0DL12_9CUCU</name>
<feature type="compositionally biased region" description="Polar residues" evidence="13">
    <location>
        <begin position="1273"/>
        <end position="1286"/>
    </location>
</feature>
<feature type="compositionally biased region" description="Basic and acidic residues" evidence="13">
    <location>
        <begin position="1715"/>
        <end position="1729"/>
    </location>
</feature>
<feature type="compositionally biased region" description="Basic residues" evidence="13">
    <location>
        <begin position="421"/>
        <end position="433"/>
    </location>
</feature>
<feature type="compositionally biased region" description="Polar residues" evidence="13">
    <location>
        <begin position="734"/>
        <end position="744"/>
    </location>
</feature>
<proteinExistence type="inferred from homology"/>
<dbReference type="FunFam" id="3.20.20.80:FF:000007">
    <property type="entry name" value="Acidic mammalian chitinase"/>
    <property type="match status" value="1"/>
</dbReference>
<feature type="region of interest" description="Disordered" evidence="13">
    <location>
        <begin position="1209"/>
        <end position="1257"/>
    </location>
</feature>
<keyword evidence="7" id="KW-0146">Chitin degradation</keyword>
<dbReference type="InterPro" id="IPR011583">
    <property type="entry name" value="Chitinase_II/V-like_cat"/>
</dbReference>
<dbReference type="FunFam" id="2.170.140.10:FF:000005">
    <property type="entry name" value="Acidic mammalian chitinase"/>
    <property type="match status" value="1"/>
</dbReference>
<feature type="compositionally biased region" description="Basic and acidic residues" evidence="13">
    <location>
        <begin position="719"/>
        <end position="730"/>
    </location>
</feature>
<dbReference type="InterPro" id="IPR017853">
    <property type="entry name" value="GH"/>
</dbReference>
<keyword evidence="9" id="KW-0119">Carbohydrate metabolism</keyword>
<feature type="compositionally biased region" description="Acidic residues" evidence="13">
    <location>
        <begin position="617"/>
        <end position="631"/>
    </location>
</feature>